<protein>
    <submittedName>
        <fullName evidence="1">Uncharacterized protein</fullName>
    </submittedName>
</protein>
<dbReference type="OrthoDB" id="10657204at2759"/>
<keyword evidence="2" id="KW-1185">Reference proteome</keyword>
<dbReference type="Proteomes" id="UP000689195">
    <property type="component" value="Unassembled WGS sequence"/>
</dbReference>
<dbReference type="EMBL" id="CAJJDO010000061">
    <property type="protein sequence ID" value="CAD8174276.1"/>
    <property type="molecule type" value="Genomic_DNA"/>
</dbReference>
<proteinExistence type="predicted"/>
<accession>A0A8S1VHQ4</accession>
<comment type="caution">
    <text evidence="1">The sequence shown here is derived from an EMBL/GenBank/DDBJ whole genome shotgun (WGS) entry which is preliminary data.</text>
</comment>
<name>A0A8S1VHQ4_9CILI</name>
<evidence type="ECO:0000313" key="2">
    <source>
        <dbReference type="Proteomes" id="UP000689195"/>
    </source>
</evidence>
<dbReference type="AlphaFoldDB" id="A0A8S1VHQ4"/>
<reference evidence="1" key="1">
    <citation type="submission" date="2021-01" db="EMBL/GenBank/DDBJ databases">
        <authorList>
            <consortium name="Genoscope - CEA"/>
            <person name="William W."/>
        </authorList>
    </citation>
    <scope>NUCLEOTIDE SEQUENCE</scope>
</reference>
<evidence type="ECO:0000313" key="1">
    <source>
        <dbReference type="EMBL" id="CAD8174276.1"/>
    </source>
</evidence>
<sequence>MKLRKIKFQQISGKSQSYTLMDKKNVKLLRLLREKISSDQYLKGCVSTGRGCVEKLWSCYIGSDGICEYEEKLEFVKMDYSIQLRIAKNIKLVKLLQQNHEQLLCKIFQVIREIKILVCDQQVQKGCVKEQMIINSKHVADEQLQKISKLSSTMESDGKCKGCTDGKCQKRTCQDAPSTYNTDYECKNFQSGCVTNSNGCIIQKSFQLTLTAEFQWNQCCVDSIKSSNFNTQFICENNSAIKYSFVDGILLIITQNVYERIILINIYSALIQLGLSMILIEHVYKQCQIVSTALMNVQTDRAIVRYSIEI</sequence>
<organism evidence="1 2">
    <name type="scientific">Paramecium pentaurelia</name>
    <dbReference type="NCBI Taxonomy" id="43138"/>
    <lineage>
        <taxon>Eukaryota</taxon>
        <taxon>Sar</taxon>
        <taxon>Alveolata</taxon>
        <taxon>Ciliophora</taxon>
        <taxon>Intramacronucleata</taxon>
        <taxon>Oligohymenophorea</taxon>
        <taxon>Peniculida</taxon>
        <taxon>Parameciidae</taxon>
        <taxon>Paramecium</taxon>
    </lineage>
</organism>
<gene>
    <name evidence="1" type="ORF">PPENT_87.1.T0610007</name>
</gene>